<dbReference type="InterPro" id="IPR025495">
    <property type="entry name" value="DUF4386"/>
</dbReference>
<keyword evidence="1" id="KW-0812">Transmembrane</keyword>
<dbReference type="RefSeq" id="WP_201431869.1">
    <property type="nucleotide sequence ID" value="NZ_JAEQBW010000006.1"/>
</dbReference>
<accession>A0A934X0N1</accession>
<sequence length="236" mass="26192">MNSNKKIARFAGLVYLMVVLCGIFSLMYVPSKLIVWSDASATVNNIIASESLYRLGAVSGLLCYTFFLILPLVLYKLLSQVDKTMASLMVILAVVSVPISFISILYKFDILSLLSGAEYLKVLTAEQLQAQVMLSLESYNNGILIASIFWGLWLFPFGYLVFKSGFLPKTLGIFLMLGSLGYLINFFGYSLLPHYDEMGISSYIRLPASIGELGICVWFLIFSAKNKKEMVSTSPS</sequence>
<proteinExistence type="predicted"/>
<dbReference type="Proteomes" id="UP000611723">
    <property type="component" value="Unassembled WGS sequence"/>
</dbReference>
<comment type="caution">
    <text evidence="2">The sequence shown here is derived from an EMBL/GenBank/DDBJ whole genome shotgun (WGS) entry which is preliminary data.</text>
</comment>
<name>A0A934X0N1_9BACT</name>
<reference evidence="2" key="1">
    <citation type="submission" date="2021-01" db="EMBL/GenBank/DDBJ databases">
        <title>Marivirga aurantiaca sp. nov., isolated from intertidal surface sediments.</title>
        <authorList>
            <person name="Zhang M."/>
        </authorList>
    </citation>
    <scope>NUCLEOTIDE SEQUENCE</scope>
    <source>
        <strain evidence="2">S37H4</strain>
    </source>
</reference>
<feature type="transmembrane region" description="Helical" evidence="1">
    <location>
        <begin position="204"/>
        <end position="222"/>
    </location>
</feature>
<gene>
    <name evidence="2" type="ORF">JKA74_14190</name>
</gene>
<evidence type="ECO:0000256" key="1">
    <source>
        <dbReference type="SAM" id="Phobius"/>
    </source>
</evidence>
<dbReference type="Pfam" id="PF14329">
    <property type="entry name" value="DUF4386"/>
    <property type="match status" value="1"/>
</dbReference>
<keyword evidence="1" id="KW-0472">Membrane</keyword>
<protein>
    <submittedName>
        <fullName evidence="2">DUF4386 domain-containing protein</fullName>
    </submittedName>
</protein>
<organism evidence="2 3">
    <name type="scientific">Marivirga aurantiaca</name>
    <dbReference type="NCBI Taxonomy" id="2802615"/>
    <lineage>
        <taxon>Bacteria</taxon>
        <taxon>Pseudomonadati</taxon>
        <taxon>Bacteroidota</taxon>
        <taxon>Cytophagia</taxon>
        <taxon>Cytophagales</taxon>
        <taxon>Marivirgaceae</taxon>
        <taxon>Marivirga</taxon>
    </lineage>
</organism>
<feature type="transmembrane region" description="Helical" evidence="1">
    <location>
        <begin position="143"/>
        <end position="162"/>
    </location>
</feature>
<feature type="transmembrane region" description="Helical" evidence="1">
    <location>
        <begin position="86"/>
        <end position="106"/>
    </location>
</feature>
<feature type="transmembrane region" description="Helical" evidence="1">
    <location>
        <begin position="12"/>
        <end position="31"/>
    </location>
</feature>
<feature type="transmembrane region" description="Helical" evidence="1">
    <location>
        <begin position="174"/>
        <end position="192"/>
    </location>
</feature>
<feature type="transmembrane region" description="Helical" evidence="1">
    <location>
        <begin position="51"/>
        <end position="74"/>
    </location>
</feature>
<keyword evidence="3" id="KW-1185">Reference proteome</keyword>
<dbReference type="EMBL" id="JAEQBW010000006">
    <property type="protein sequence ID" value="MBK6266191.1"/>
    <property type="molecule type" value="Genomic_DNA"/>
</dbReference>
<keyword evidence="1" id="KW-1133">Transmembrane helix</keyword>
<evidence type="ECO:0000313" key="3">
    <source>
        <dbReference type="Proteomes" id="UP000611723"/>
    </source>
</evidence>
<evidence type="ECO:0000313" key="2">
    <source>
        <dbReference type="EMBL" id="MBK6266191.1"/>
    </source>
</evidence>
<dbReference type="AlphaFoldDB" id="A0A934X0N1"/>